<dbReference type="Proteomes" id="UP000673375">
    <property type="component" value="Unassembled WGS sequence"/>
</dbReference>
<sequence>MKSWIKINKELRNGIFTEPELLEYLYLENDSILYNSLSTIAKIKTQNEAIVQRVKCLASGKDPLSAKGIPRSEIQYVAIATLWSLGENKEFFDLTEDEIKNVNGIYYQKSWSKSLEDTENL</sequence>
<evidence type="ECO:0000313" key="1">
    <source>
        <dbReference type="EMBL" id="MBP1046636.1"/>
    </source>
</evidence>
<dbReference type="EMBL" id="JAEDXU010000004">
    <property type="protein sequence ID" value="MBP1046636.1"/>
    <property type="molecule type" value="Genomic_DNA"/>
</dbReference>
<evidence type="ECO:0008006" key="3">
    <source>
        <dbReference type="Google" id="ProtNLM"/>
    </source>
</evidence>
<protein>
    <recommendedName>
        <fullName evidence="3">Phage protein</fullName>
    </recommendedName>
</protein>
<gene>
    <name evidence="1" type="ORF">I6N96_10080</name>
</gene>
<keyword evidence="2" id="KW-1185">Reference proteome</keyword>
<evidence type="ECO:0000313" key="2">
    <source>
        <dbReference type="Proteomes" id="UP000673375"/>
    </source>
</evidence>
<proteinExistence type="predicted"/>
<accession>A0ABS4CJ38</accession>
<name>A0ABS4CJ38_9ENTE</name>
<organism evidence="1 2">
    <name type="scientific">Enterococcus larvae</name>
    <dbReference type="NCBI Taxonomy" id="2794352"/>
    <lineage>
        <taxon>Bacteria</taxon>
        <taxon>Bacillati</taxon>
        <taxon>Bacillota</taxon>
        <taxon>Bacilli</taxon>
        <taxon>Lactobacillales</taxon>
        <taxon>Enterococcaceae</taxon>
        <taxon>Enterococcus</taxon>
    </lineage>
</organism>
<dbReference type="RefSeq" id="WP_209557425.1">
    <property type="nucleotide sequence ID" value="NZ_JAEDXU010000004.1"/>
</dbReference>
<comment type="caution">
    <text evidence="1">The sequence shown here is derived from an EMBL/GenBank/DDBJ whole genome shotgun (WGS) entry which is preliminary data.</text>
</comment>
<reference evidence="1 2" key="1">
    <citation type="submission" date="2020-12" db="EMBL/GenBank/DDBJ databases">
        <title>Vagococcus allomyrinae sp. nov. and Enterococcus lavae sp. nov., isolated from the larvae of Allomyrina dichotoma.</title>
        <authorList>
            <person name="Lee S.D."/>
        </authorList>
    </citation>
    <scope>NUCLEOTIDE SEQUENCE [LARGE SCALE GENOMIC DNA]</scope>
    <source>
        <strain evidence="1 2">BWM-S5</strain>
    </source>
</reference>